<dbReference type="AlphaFoldDB" id="A0AAV4UD59"/>
<evidence type="ECO:0008006" key="3">
    <source>
        <dbReference type="Google" id="ProtNLM"/>
    </source>
</evidence>
<name>A0AAV4UD59_CAEEX</name>
<dbReference type="EMBL" id="BPLR01012664">
    <property type="protein sequence ID" value="GIY55670.1"/>
    <property type="molecule type" value="Genomic_DNA"/>
</dbReference>
<protein>
    <recommendedName>
        <fullName evidence="3">Transposase</fullName>
    </recommendedName>
</protein>
<evidence type="ECO:0000313" key="1">
    <source>
        <dbReference type="EMBL" id="GIY55670.1"/>
    </source>
</evidence>
<keyword evidence="2" id="KW-1185">Reference proteome</keyword>
<accession>A0AAV4UD59</accession>
<dbReference type="InterPro" id="IPR036397">
    <property type="entry name" value="RNaseH_sf"/>
</dbReference>
<evidence type="ECO:0000313" key="2">
    <source>
        <dbReference type="Proteomes" id="UP001054945"/>
    </source>
</evidence>
<dbReference type="PANTHER" id="PTHR47326">
    <property type="entry name" value="TRANSPOSABLE ELEMENT TC3 TRANSPOSASE-LIKE PROTEIN"/>
    <property type="match status" value="1"/>
</dbReference>
<comment type="caution">
    <text evidence="1">The sequence shown here is derived from an EMBL/GenBank/DDBJ whole genome shotgun (WGS) entry which is preliminary data.</text>
</comment>
<proteinExistence type="predicted"/>
<sequence>MLALEFLARMEVDNDWPWNVLWTTESHFFLQGFANSQNSRICATKNSFSNSQGKCAGLVDGIVHCRAVVFLGNGSRYLYRKRYESLLRNQVIPTLQHLACLDGIIFMQDGTPLHIAKTVMQLLKTYFGNDRIISRHFLITLDCKTSILGTSVYRVV</sequence>
<organism evidence="1 2">
    <name type="scientific">Caerostris extrusa</name>
    <name type="common">Bark spider</name>
    <name type="synonym">Caerostris bankana</name>
    <dbReference type="NCBI Taxonomy" id="172846"/>
    <lineage>
        <taxon>Eukaryota</taxon>
        <taxon>Metazoa</taxon>
        <taxon>Ecdysozoa</taxon>
        <taxon>Arthropoda</taxon>
        <taxon>Chelicerata</taxon>
        <taxon>Arachnida</taxon>
        <taxon>Araneae</taxon>
        <taxon>Araneomorphae</taxon>
        <taxon>Entelegynae</taxon>
        <taxon>Araneoidea</taxon>
        <taxon>Araneidae</taxon>
        <taxon>Caerostris</taxon>
    </lineage>
</organism>
<dbReference type="Gene3D" id="3.30.420.10">
    <property type="entry name" value="Ribonuclease H-like superfamily/Ribonuclease H"/>
    <property type="match status" value="1"/>
</dbReference>
<dbReference type="GO" id="GO:0003676">
    <property type="term" value="F:nucleic acid binding"/>
    <property type="evidence" value="ECO:0007669"/>
    <property type="project" value="InterPro"/>
</dbReference>
<dbReference type="Proteomes" id="UP001054945">
    <property type="component" value="Unassembled WGS sequence"/>
</dbReference>
<gene>
    <name evidence="1" type="primary">AVEN_272065_1</name>
    <name evidence="1" type="ORF">CEXT_766281</name>
</gene>
<dbReference type="PANTHER" id="PTHR47326:SF1">
    <property type="entry name" value="HTH PSQ-TYPE DOMAIN-CONTAINING PROTEIN"/>
    <property type="match status" value="1"/>
</dbReference>
<reference evidence="1 2" key="1">
    <citation type="submission" date="2021-06" db="EMBL/GenBank/DDBJ databases">
        <title>Caerostris extrusa draft genome.</title>
        <authorList>
            <person name="Kono N."/>
            <person name="Arakawa K."/>
        </authorList>
    </citation>
    <scope>NUCLEOTIDE SEQUENCE [LARGE SCALE GENOMIC DNA]</scope>
</reference>